<feature type="domain" description="HTH cro/C1-type" evidence="2">
    <location>
        <begin position="7"/>
        <end position="61"/>
    </location>
</feature>
<proteinExistence type="predicted"/>
<dbReference type="InterPro" id="IPR050807">
    <property type="entry name" value="TransReg_Diox_bact_type"/>
</dbReference>
<organism evidence="3">
    <name type="scientific">Mesoaciditoga lauensis</name>
    <dbReference type="NCBI Taxonomy" id="1495039"/>
    <lineage>
        <taxon>Bacteria</taxon>
        <taxon>Thermotogati</taxon>
        <taxon>Thermotogota</taxon>
        <taxon>Thermotogae</taxon>
        <taxon>Mesoaciditogales</taxon>
        <taxon>Mesoaciditogaceae</taxon>
        <taxon>Mesoaciditoga</taxon>
    </lineage>
</organism>
<evidence type="ECO:0000256" key="1">
    <source>
        <dbReference type="ARBA" id="ARBA00023125"/>
    </source>
</evidence>
<gene>
    <name evidence="3" type="ORF">ENX73_04860</name>
</gene>
<dbReference type="GO" id="GO:0005829">
    <property type="term" value="C:cytosol"/>
    <property type="evidence" value="ECO:0007669"/>
    <property type="project" value="TreeGrafter"/>
</dbReference>
<dbReference type="InterPro" id="IPR010982">
    <property type="entry name" value="Lambda_DNA-bd_dom_sf"/>
</dbReference>
<dbReference type="CDD" id="cd00093">
    <property type="entry name" value="HTH_XRE"/>
    <property type="match status" value="1"/>
</dbReference>
<evidence type="ECO:0000259" key="2">
    <source>
        <dbReference type="PROSITE" id="PS50943"/>
    </source>
</evidence>
<name>A0A7V3VSS2_9BACT</name>
<accession>A0A7V3VSS2</accession>
<dbReference type="GO" id="GO:0003677">
    <property type="term" value="F:DNA binding"/>
    <property type="evidence" value="ECO:0007669"/>
    <property type="project" value="UniProtKB-KW"/>
</dbReference>
<protein>
    <submittedName>
        <fullName evidence="3">XRE family transcriptional regulator</fullName>
    </submittedName>
</protein>
<dbReference type="AlphaFoldDB" id="A0A7V3VSS2"/>
<dbReference type="PROSITE" id="PS50943">
    <property type="entry name" value="HTH_CROC1"/>
    <property type="match status" value="1"/>
</dbReference>
<dbReference type="SUPFAM" id="SSF47413">
    <property type="entry name" value="lambda repressor-like DNA-binding domains"/>
    <property type="match status" value="1"/>
</dbReference>
<dbReference type="Pfam" id="PF01381">
    <property type="entry name" value="HTH_3"/>
    <property type="match status" value="1"/>
</dbReference>
<dbReference type="GO" id="GO:0003700">
    <property type="term" value="F:DNA-binding transcription factor activity"/>
    <property type="evidence" value="ECO:0007669"/>
    <property type="project" value="TreeGrafter"/>
</dbReference>
<dbReference type="EMBL" id="DTPE01000195">
    <property type="protein sequence ID" value="HGE75437.1"/>
    <property type="molecule type" value="Genomic_DNA"/>
</dbReference>
<comment type="caution">
    <text evidence="3">The sequence shown here is derived from an EMBL/GenBank/DDBJ whole genome shotgun (WGS) entry which is preliminary data.</text>
</comment>
<reference evidence="3" key="1">
    <citation type="journal article" date="2020" name="mSystems">
        <title>Genome- and Community-Level Interaction Insights into Carbon Utilization and Element Cycling Functions of Hydrothermarchaeota in Hydrothermal Sediment.</title>
        <authorList>
            <person name="Zhou Z."/>
            <person name="Liu Y."/>
            <person name="Xu W."/>
            <person name="Pan J."/>
            <person name="Luo Z.H."/>
            <person name="Li M."/>
        </authorList>
    </citation>
    <scope>NUCLEOTIDE SEQUENCE [LARGE SCALE GENOMIC DNA]</scope>
    <source>
        <strain evidence="3">SpSt-966</strain>
    </source>
</reference>
<dbReference type="Gene3D" id="1.10.260.40">
    <property type="entry name" value="lambda repressor-like DNA-binding domains"/>
    <property type="match status" value="1"/>
</dbReference>
<evidence type="ECO:0000313" key="3">
    <source>
        <dbReference type="EMBL" id="HGE75437.1"/>
    </source>
</evidence>
<dbReference type="PANTHER" id="PTHR46797:SF1">
    <property type="entry name" value="METHYLPHOSPHONATE SYNTHASE"/>
    <property type="match status" value="1"/>
</dbReference>
<dbReference type="PANTHER" id="PTHR46797">
    <property type="entry name" value="HTH-TYPE TRANSCRIPTIONAL REGULATOR"/>
    <property type="match status" value="1"/>
</dbReference>
<dbReference type="SMART" id="SM00530">
    <property type="entry name" value="HTH_XRE"/>
    <property type="match status" value="1"/>
</dbReference>
<keyword evidence="1" id="KW-0238">DNA-binding</keyword>
<sequence length="67" mass="7648">MKPGEKIKFLRRSLGLSQQKLSNKVGITRPYLSYLENGIIPTPVHLKEKIARALGVTPHEIWPNKKQ</sequence>
<dbReference type="InterPro" id="IPR001387">
    <property type="entry name" value="Cro/C1-type_HTH"/>
</dbReference>